<organism evidence="2 3">
    <name type="scientific">Puccinia striiformis</name>
    <dbReference type="NCBI Taxonomy" id="27350"/>
    <lineage>
        <taxon>Eukaryota</taxon>
        <taxon>Fungi</taxon>
        <taxon>Dikarya</taxon>
        <taxon>Basidiomycota</taxon>
        <taxon>Pucciniomycotina</taxon>
        <taxon>Pucciniomycetes</taxon>
        <taxon>Pucciniales</taxon>
        <taxon>Pucciniaceae</taxon>
        <taxon>Puccinia</taxon>
    </lineage>
</organism>
<accession>A0A2S4UQN4</accession>
<dbReference type="EMBL" id="PKSL01000196">
    <property type="protein sequence ID" value="POV99632.1"/>
    <property type="molecule type" value="Genomic_DNA"/>
</dbReference>
<evidence type="ECO:0000256" key="1">
    <source>
        <dbReference type="SAM" id="MobiDB-lite"/>
    </source>
</evidence>
<feature type="non-terminal residue" evidence="2">
    <location>
        <position position="1"/>
    </location>
</feature>
<dbReference type="Proteomes" id="UP000239156">
    <property type="component" value="Unassembled WGS sequence"/>
</dbReference>
<sequence length="111" mass="12355">CVLTLNPGHVHLHCARGAATIALVHQKTLRASFRSDLTIRKMDPSPVGTFQERNAVATRPSVPPCQDEENMVDFQFDDRADHLSSPDPSEPDESQDLAIYDTQLDRCSRVP</sequence>
<proteinExistence type="predicted"/>
<name>A0A2S4UQN4_9BASI</name>
<keyword evidence="3" id="KW-1185">Reference proteome</keyword>
<protein>
    <submittedName>
        <fullName evidence="2">Uncharacterized protein</fullName>
    </submittedName>
</protein>
<evidence type="ECO:0000313" key="3">
    <source>
        <dbReference type="Proteomes" id="UP000239156"/>
    </source>
</evidence>
<dbReference type="VEuPathDB" id="FungiDB:PSTT_13658"/>
<gene>
    <name evidence="2" type="ORF">PSTT_13658</name>
</gene>
<evidence type="ECO:0000313" key="2">
    <source>
        <dbReference type="EMBL" id="POV99632.1"/>
    </source>
</evidence>
<comment type="caution">
    <text evidence="2">The sequence shown here is derived from an EMBL/GenBank/DDBJ whole genome shotgun (WGS) entry which is preliminary data.</text>
</comment>
<feature type="region of interest" description="Disordered" evidence="1">
    <location>
        <begin position="43"/>
        <end position="111"/>
    </location>
</feature>
<dbReference type="AlphaFoldDB" id="A0A2S4UQN4"/>
<reference evidence="2" key="1">
    <citation type="submission" date="2017-12" db="EMBL/GenBank/DDBJ databases">
        <title>Gene loss provides genomic basis for host adaptation in cereal stripe rust fungi.</title>
        <authorList>
            <person name="Xia C."/>
        </authorList>
    </citation>
    <scope>NUCLEOTIDE SEQUENCE [LARGE SCALE GENOMIC DNA]</scope>
    <source>
        <strain evidence="2">93-210</strain>
    </source>
</reference>